<evidence type="ECO:0000256" key="2">
    <source>
        <dbReference type="ARBA" id="ARBA00022679"/>
    </source>
</evidence>
<dbReference type="HOGENOM" id="CLU_027239_1_0_1"/>
<dbReference type="SUPFAM" id="SSF52540">
    <property type="entry name" value="P-loop containing nucleoside triphosphate hydrolases"/>
    <property type="match status" value="1"/>
</dbReference>
<name>F7DNI6_MONDO</name>
<sequence>SKEKTKVMEVFEGIPLPVALFSKENLHFASKFQFQDTDILLVSYPKSGTHWVQQILSLMLNKEDLQNQNNIPTFTRAPLLENFSFQKEWIKIPEPRLLTTHLPANFFSNKLKNSKVRVVFLVRNPKDVLVSSYHFHNFSKFLPDFNSFDDFFHHFIEGKVCYGSWFNHTKSSLGVWHELNSFLITYEDLSQLSRTWAIFLGQKLEPDDMENILHYSSFSSMSQNDCLNYSSSIDLFDHSKGKFFRRGVTGNWKEHFSPEQNDKFNNIYQEELGDLNFKFDWSLN</sequence>
<dbReference type="GeneTree" id="ENSGT00940000163403"/>
<dbReference type="InterPro" id="IPR027417">
    <property type="entry name" value="P-loop_NTPase"/>
</dbReference>
<dbReference type="eggNOG" id="KOG1584">
    <property type="taxonomic scope" value="Eukaryota"/>
</dbReference>
<accession>F7DNI6</accession>
<dbReference type="EC" id="2.8.2.-" evidence="3"/>
<reference evidence="5 6" key="1">
    <citation type="journal article" date="2007" name="Nature">
        <title>Genome of the marsupial Monodelphis domestica reveals innovation in non-coding sequences.</title>
        <authorList>
            <person name="Mikkelsen T.S."/>
            <person name="Wakefield M.J."/>
            <person name="Aken B."/>
            <person name="Amemiya C.T."/>
            <person name="Chang J.L."/>
            <person name="Duke S."/>
            <person name="Garber M."/>
            <person name="Gentles A.J."/>
            <person name="Goodstadt L."/>
            <person name="Heger A."/>
            <person name="Jurka J."/>
            <person name="Kamal M."/>
            <person name="Mauceli E."/>
            <person name="Searle S.M."/>
            <person name="Sharpe T."/>
            <person name="Baker M.L."/>
            <person name="Batzer M.A."/>
            <person name="Benos P.V."/>
            <person name="Belov K."/>
            <person name="Clamp M."/>
            <person name="Cook A."/>
            <person name="Cuff J."/>
            <person name="Das R."/>
            <person name="Davidow L."/>
            <person name="Deakin J.E."/>
            <person name="Fazzari M.J."/>
            <person name="Glass J.L."/>
            <person name="Grabherr M."/>
            <person name="Greally J.M."/>
            <person name="Gu W."/>
            <person name="Hore T.A."/>
            <person name="Huttley G.A."/>
            <person name="Kleber M."/>
            <person name="Jirtle R.L."/>
            <person name="Koina E."/>
            <person name="Lee J.T."/>
            <person name="Mahony S."/>
            <person name="Marra M.A."/>
            <person name="Miller R.D."/>
            <person name="Nicholls R.D."/>
            <person name="Oda M."/>
            <person name="Papenfuss A.T."/>
            <person name="Parra Z.E."/>
            <person name="Pollock D.D."/>
            <person name="Ray D.A."/>
            <person name="Schein J.E."/>
            <person name="Speed T.P."/>
            <person name="Thompson K."/>
            <person name="VandeBerg J.L."/>
            <person name="Wade C.M."/>
            <person name="Walker J.A."/>
            <person name="Waters P.D."/>
            <person name="Webber C."/>
            <person name="Weidman J.R."/>
            <person name="Xie X."/>
            <person name="Zody M.C."/>
            <person name="Baldwin J."/>
            <person name="Abdouelleil A."/>
            <person name="Abdulkadir J."/>
            <person name="Abebe A."/>
            <person name="Abera B."/>
            <person name="Abreu J."/>
            <person name="Acer S.C."/>
            <person name="Aftuck L."/>
            <person name="Alexander A."/>
            <person name="An P."/>
            <person name="Anderson E."/>
            <person name="Anderson S."/>
            <person name="Arachi H."/>
            <person name="Azer M."/>
            <person name="Bachantsang P."/>
            <person name="Barry A."/>
            <person name="Bayul T."/>
            <person name="Berlin A."/>
            <person name="Bessette D."/>
            <person name="Bloom T."/>
            <person name="Bloom T."/>
            <person name="Boguslavskiy L."/>
            <person name="Bonnet C."/>
            <person name="Boukhgalter B."/>
            <person name="Bourzgui I."/>
            <person name="Brown A."/>
            <person name="Cahill P."/>
            <person name="Channer S."/>
            <person name="Cheshatsang Y."/>
            <person name="Chuda L."/>
            <person name="Citroen M."/>
            <person name="Collymore A."/>
            <person name="Cooke P."/>
            <person name="Costello M."/>
            <person name="D'Aco K."/>
            <person name="Daza R."/>
            <person name="De Haan G."/>
            <person name="DeGray S."/>
            <person name="DeMaso C."/>
            <person name="Dhargay N."/>
            <person name="Dooley K."/>
            <person name="Dooley E."/>
            <person name="Doricent M."/>
            <person name="Dorje P."/>
            <person name="Dorjee K."/>
            <person name="Dupes A."/>
            <person name="Elong R."/>
            <person name="Falk J."/>
            <person name="Farina A."/>
            <person name="Faro S."/>
            <person name="Ferguson D."/>
            <person name="Fisher S."/>
            <person name="Foley C.D."/>
            <person name="Franke A."/>
            <person name="Friedrich D."/>
            <person name="Gadbois L."/>
            <person name="Gearin G."/>
            <person name="Gearin C.R."/>
            <person name="Giannoukos G."/>
            <person name="Goode T."/>
            <person name="Graham J."/>
            <person name="Grandbois E."/>
            <person name="Grewal S."/>
            <person name="Gyaltsen K."/>
            <person name="Hafez N."/>
            <person name="Hagos B."/>
            <person name="Hall J."/>
            <person name="Henson C."/>
            <person name="Hollinger A."/>
            <person name="Honan T."/>
            <person name="Huard M.D."/>
            <person name="Hughes L."/>
            <person name="Hurhula B."/>
            <person name="Husby M.E."/>
            <person name="Kamat A."/>
            <person name="Kanga B."/>
            <person name="Kashin S."/>
            <person name="Khazanovich D."/>
            <person name="Kisner P."/>
            <person name="Lance K."/>
            <person name="Lara M."/>
            <person name="Lee W."/>
            <person name="Lennon N."/>
            <person name="Letendre F."/>
            <person name="LeVine R."/>
            <person name="Lipovsky A."/>
            <person name="Liu X."/>
            <person name="Liu J."/>
            <person name="Liu S."/>
            <person name="Lokyitsang T."/>
            <person name="Lokyitsang Y."/>
            <person name="Lubonja R."/>
            <person name="Lui A."/>
            <person name="MacDonald P."/>
            <person name="Magnisalis V."/>
            <person name="Maru K."/>
            <person name="Matthews C."/>
            <person name="McCusker W."/>
            <person name="McDonough S."/>
            <person name="Mehta T."/>
            <person name="Meldrim J."/>
            <person name="Meneus L."/>
            <person name="Mihai O."/>
            <person name="Mihalev A."/>
            <person name="Mihova T."/>
            <person name="Mittelman R."/>
            <person name="Mlenga V."/>
            <person name="Montmayeur A."/>
            <person name="Mulrain L."/>
            <person name="Navidi A."/>
            <person name="Naylor J."/>
            <person name="Negash T."/>
            <person name="Nguyen T."/>
            <person name="Nguyen N."/>
            <person name="Nicol R."/>
            <person name="Norbu C."/>
            <person name="Norbu N."/>
            <person name="Novod N."/>
            <person name="O'Neill B."/>
            <person name="Osman S."/>
            <person name="Markiewicz E."/>
            <person name="Oyono O.L."/>
            <person name="Patti C."/>
            <person name="Phunkhang P."/>
            <person name="Pierre F."/>
            <person name="Priest M."/>
            <person name="Raghuraman S."/>
            <person name="Rege F."/>
            <person name="Reyes R."/>
            <person name="Rise C."/>
            <person name="Rogov P."/>
            <person name="Ross K."/>
            <person name="Ryan E."/>
            <person name="Settipalli S."/>
            <person name="Shea T."/>
            <person name="Sherpa N."/>
            <person name="Shi L."/>
            <person name="Shih D."/>
            <person name="Sparrow T."/>
            <person name="Spaulding J."/>
            <person name="Stalker J."/>
            <person name="Stange-Thomann N."/>
            <person name="Stavropoulos S."/>
            <person name="Stone C."/>
            <person name="Strader C."/>
            <person name="Tesfaye S."/>
            <person name="Thomson T."/>
            <person name="Thoulutsang Y."/>
            <person name="Thoulutsang D."/>
            <person name="Topham K."/>
            <person name="Topping I."/>
            <person name="Tsamla T."/>
            <person name="Vassiliev H."/>
            <person name="Vo A."/>
            <person name="Wangchuk T."/>
            <person name="Wangdi T."/>
            <person name="Weiand M."/>
            <person name="Wilkinson J."/>
            <person name="Wilson A."/>
            <person name="Yadav S."/>
            <person name="Young G."/>
            <person name="Yu Q."/>
            <person name="Zembek L."/>
            <person name="Zhong D."/>
            <person name="Zimmer A."/>
            <person name="Zwirko Z."/>
            <person name="Jaffe D.B."/>
            <person name="Alvarez P."/>
            <person name="Brockman W."/>
            <person name="Butler J."/>
            <person name="Chin C."/>
            <person name="Gnerre S."/>
            <person name="MacCallum I."/>
            <person name="Graves J.A."/>
            <person name="Ponting C.P."/>
            <person name="Breen M."/>
            <person name="Samollow P.B."/>
            <person name="Lander E.S."/>
            <person name="Lindblad-Toh K."/>
        </authorList>
    </citation>
    <scope>NUCLEOTIDE SEQUENCE [LARGE SCALE GENOMIC DNA]</scope>
</reference>
<dbReference type="Bgee" id="ENSMODG00000003555">
    <property type="expression patterns" value="Expressed in liver and 4 other cell types or tissues"/>
</dbReference>
<protein>
    <recommendedName>
        <fullName evidence="3">Sulfotransferase</fullName>
        <ecNumber evidence="3">2.8.2.-</ecNumber>
    </recommendedName>
</protein>
<evidence type="ECO:0000313" key="6">
    <source>
        <dbReference type="Proteomes" id="UP000002280"/>
    </source>
</evidence>
<dbReference type="InParanoid" id="F7DNI6"/>
<evidence type="ECO:0000256" key="3">
    <source>
        <dbReference type="RuleBase" id="RU361155"/>
    </source>
</evidence>
<keyword evidence="2 3" id="KW-0808">Transferase</keyword>
<dbReference type="GO" id="GO:0051923">
    <property type="term" value="P:sulfation"/>
    <property type="evidence" value="ECO:0000318"/>
    <property type="project" value="GO_Central"/>
</dbReference>
<dbReference type="Gene3D" id="3.40.50.300">
    <property type="entry name" value="P-loop containing nucleotide triphosphate hydrolases"/>
    <property type="match status" value="1"/>
</dbReference>
<evidence type="ECO:0000313" key="5">
    <source>
        <dbReference type="Ensembl" id="ENSMODP00000006383.3"/>
    </source>
</evidence>
<reference evidence="5" key="3">
    <citation type="submission" date="2025-09" db="UniProtKB">
        <authorList>
            <consortium name="Ensembl"/>
        </authorList>
    </citation>
    <scope>IDENTIFICATION</scope>
</reference>
<evidence type="ECO:0000256" key="1">
    <source>
        <dbReference type="ARBA" id="ARBA00005771"/>
    </source>
</evidence>
<dbReference type="PANTHER" id="PTHR11783">
    <property type="entry name" value="SULFOTRANSFERASE SULT"/>
    <property type="match status" value="1"/>
</dbReference>
<dbReference type="Pfam" id="PF00685">
    <property type="entry name" value="Sulfotransfer_1"/>
    <property type="match status" value="1"/>
</dbReference>
<dbReference type="Ensembl" id="ENSMODT00000006516.3">
    <property type="protein sequence ID" value="ENSMODP00000006383.3"/>
    <property type="gene ID" value="ENSMODG00000003555.4"/>
</dbReference>
<organism evidence="5 6">
    <name type="scientific">Monodelphis domestica</name>
    <name type="common">Gray short-tailed opossum</name>
    <dbReference type="NCBI Taxonomy" id="13616"/>
    <lineage>
        <taxon>Eukaryota</taxon>
        <taxon>Metazoa</taxon>
        <taxon>Chordata</taxon>
        <taxon>Craniata</taxon>
        <taxon>Vertebrata</taxon>
        <taxon>Euteleostomi</taxon>
        <taxon>Mammalia</taxon>
        <taxon>Metatheria</taxon>
        <taxon>Didelphimorphia</taxon>
        <taxon>Didelphidae</taxon>
        <taxon>Monodelphis</taxon>
    </lineage>
</organism>
<reference evidence="5" key="2">
    <citation type="submission" date="2025-08" db="UniProtKB">
        <authorList>
            <consortium name="Ensembl"/>
        </authorList>
    </citation>
    <scope>IDENTIFICATION</scope>
</reference>
<dbReference type="GO" id="GO:0005737">
    <property type="term" value="C:cytoplasm"/>
    <property type="evidence" value="ECO:0000318"/>
    <property type="project" value="GO_Central"/>
</dbReference>
<dbReference type="Proteomes" id="UP000002280">
    <property type="component" value="Chromosome 1"/>
</dbReference>
<feature type="domain" description="Sulfotransferase" evidence="4">
    <location>
        <begin position="36"/>
        <end position="275"/>
    </location>
</feature>
<keyword evidence="6" id="KW-1185">Reference proteome</keyword>
<dbReference type="AlphaFoldDB" id="F7DNI6"/>
<dbReference type="OMA" id="FITHKEP"/>
<comment type="similarity">
    <text evidence="1 3">Belongs to the sulfotransferase 1 family.</text>
</comment>
<evidence type="ECO:0000259" key="4">
    <source>
        <dbReference type="Pfam" id="PF00685"/>
    </source>
</evidence>
<proteinExistence type="inferred from homology"/>
<dbReference type="GO" id="GO:0008146">
    <property type="term" value="F:sulfotransferase activity"/>
    <property type="evidence" value="ECO:0000318"/>
    <property type="project" value="GO_Central"/>
</dbReference>
<dbReference type="InterPro" id="IPR000863">
    <property type="entry name" value="Sulfotransferase_dom"/>
</dbReference>